<evidence type="ECO:0000313" key="1">
    <source>
        <dbReference type="EMBL" id="KAG5480088.1"/>
    </source>
</evidence>
<gene>
    <name evidence="1" type="ORF">CUR178_06140</name>
</gene>
<dbReference type="PANTHER" id="PTHR38148:SF3">
    <property type="entry name" value="BAR DOMAIN-CONTAINING PROTEIN"/>
    <property type="match status" value="1"/>
</dbReference>
<dbReference type="PANTHER" id="PTHR38148">
    <property type="entry name" value="BAR DOMAIN-CONTAINING PROTEIN"/>
    <property type="match status" value="1"/>
</dbReference>
<comment type="caution">
    <text evidence="1">The sequence shown here is derived from an EMBL/GenBank/DDBJ whole genome shotgun (WGS) entry which is preliminary data.</text>
</comment>
<organism evidence="1 2">
    <name type="scientific">Leishmania enriettii</name>
    <dbReference type="NCBI Taxonomy" id="5663"/>
    <lineage>
        <taxon>Eukaryota</taxon>
        <taxon>Discoba</taxon>
        <taxon>Euglenozoa</taxon>
        <taxon>Kinetoplastea</taxon>
        <taxon>Metakinetoplastina</taxon>
        <taxon>Trypanosomatida</taxon>
        <taxon>Trypanosomatidae</taxon>
        <taxon>Leishmaniinae</taxon>
        <taxon>Leishmania</taxon>
    </lineage>
</organism>
<dbReference type="Proteomes" id="UP000674179">
    <property type="component" value="Chromosome 21"/>
</dbReference>
<dbReference type="SUPFAM" id="SSF103657">
    <property type="entry name" value="BAR/IMD domain-like"/>
    <property type="match status" value="1"/>
</dbReference>
<dbReference type="KEGG" id="lenr:94173324"/>
<accession>A0A836HP05</accession>
<dbReference type="InterPro" id="IPR027267">
    <property type="entry name" value="AH/BAR_dom_sf"/>
</dbReference>
<dbReference type="AlphaFoldDB" id="A0A836HP05"/>
<dbReference type="RefSeq" id="XP_067693235.1">
    <property type="nucleotide sequence ID" value="XM_067837814.1"/>
</dbReference>
<proteinExistence type="predicted"/>
<dbReference type="EMBL" id="JAFHKP010000021">
    <property type="protein sequence ID" value="KAG5480088.1"/>
    <property type="molecule type" value="Genomic_DNA"/>
</dbReference>
<dbReference type="GeneID" id="94173324"/>
<evidence type="ECO:0008006" key="3">
    <source>
        <dbReference type="Google" id="ProtNLM"/>
    </source>
</evidence>
<dbReference type="OrthoDB" id="273225at2759"/>
<dbReference type="Gene3D" id="1.20.1270.60">
    <property type="entry name" value="Arfaptin homology (AH) domain/BAR domain"/>
    <property type="match status" value="1"/>
</dbReference>
<evidence type="ECO:0000313" key="2">
    <source>
        <dbReference type="Proteomes" id="UP000674179"/>
    </source>
</evidence>
<protein>
    <recommendedName>
        <fullName evidence="3">BAR domain-containing protein</fullName>
    </recommendedName>
</protein>
<sequence length="231" mass="26311">MKKFVLDTKAALGVAPKTVDWDFDEKSNNVRVIHQTLSNYVSALEQMKTASQNLFTAMDNMSKALGTMTAEHGVPEAMRFLAVEYTEVVRKGTFEHLVDFKKAIDDAECIAEMMNLTAKCKSLAAKRKKVMSEYDAYRDAVCKKEVQYRKKGKDLSISKYYDEEVARRDNLKADFEKADSDFKSMYDVLEEKRLSSYMSAISVFLGCTLQLISSIEKELRVVKRKADMVVV</sequence>
<name>A0A836HP05_LEIEN</name>
<reference evidence="1 2" key="1">
    <citation type="submission" date="2021-02" db="EMBL/GenBank/DDBJ databases">
        <title>Leishmania (Mundinia) enrietti genome sequencing and assembly.</title>
        <authorList>
            <person name="Almutairi H."/>
            <person name="Gatherer D."/>
        </authorList>
    </citation>
    <scope>NUCLEOTIDE SEQUENCE [LARGE SCALE GENOMIC DNA]</scope>
    <source>
        <strain evidence="1">CUR178</strain>
    </source>
</reference>
<keyword evidence="2" id="KW-1185">Reference proteome</keyword>